<reference evidence="3 4" key="1">
    <citation type="submission" date="2017-12" db="EMBL/GenBank/DDBJ databases">
        <title>Genome sequence of the active heterotrophic nitrifier-denitrifier, Cupriavidus pauculus UM1.</title>
        <authorList>
            <person name="Putonti C."/>
            <person name="Castignetti D."/>
        </authorList>
    </citation>
    <scope>NUCLEOTIDE SEQUENCE [LARGE SCALE GENOMIC DNA]</scope>
    <source>
        <strain evidence="3 4">UM1</strain>
    </source>
</reference>
<dbReference type="AlphaFoldDB" id="A0A2N5C7V4"/>
<evidence type="ECO:0000313" key="4">
    <source>
        <dbReference type="Proteomes" id="UP000234341"/>
    </source>
</evidence>
<dbReference type="EMBL" id="PJRP01000012">
    <property type="protein sequence ID" value="PLP98305.1"/>
    <property type="molecule type" value="Genomic_DNA"/>
</dbReference>
<accession>A0A2N5C7V4</accession>
<evidence type="ECO:0000313" key="3">
    <source>
        <dbReference type="EMBL" id="PLP98305.1"/>
    </source>
</evidence>
<dbReference type="SUPFAM" id="SSF52499">
    <property type="entry name" value="Isochorismatase-like hydrolases"/>
    <property type="match status" value="1"/>
</dbReference>
<dbReference type="PANTHER" id="PTHR43540:SF1">
    <property type="entry name" value="ISOCHORISMATASE HYDROLASE"/>
    <property type="match status" value="1"/>
</dbReference>
<proteinExistence type="predicted"/>
<dbReference type="Gene3D" id="3.40.50.850">
    <property type="entry name" value="Isochorismatase-like"/>
    <property type="match status" value="1"/>
</dbReference>
<dbReference type="InterPro" id="IPR000868">
    <property type="entry name" value="Isochorismatase-like_dom"/>
</dbReference>
<dbReference type="RefSeq" id="WP_101683695.1">
    <property type="nucleotide sequence ID" value="NZ_PJRP01000012.1"/>
</dbReference>
<dbReference type="STRING" id="82633.GCA_000974605_02217"/>
<dbReference type="OrthoDB" id="9781985at2"/>
<feature type="domain" description="Isochorismatase-like" evidence="2">
    <location>
        <begin position="3"/>
        <end position="187"/>
    </location>
</feature>
<dbReference type="Proteomes" id="UP000234341">
    <property type="component" value="Unassembled WGS sequence"/>
</dbReference>
<evidence type="ECO:0000256" key="1">
    <source>
        <dbReference type="ARBA" id="ARBA00022801"/>
    </source>
</evidence>
<comment type="caution">
    <text evidence="3">The sequence shown here is derived from an EMBL/GenBank/DDBJ whole genome shotgun (WGS) entry which is preliminary data.</text>
</comment>
<dbReference type="CDD" id="cd00431">
    <property type="entry name" value="cysteine_hydrolases"/>
    <property type="match status" value="1"/>
</dbReference>
<dbReference type="Pfam" id="PF00857">
    <property type="entry name" value="Isochorismatase"/>
    <property type="match status" value="1"/>
</dbReference>
<evidence type="ECO:0000259" key="2">
    <source>
        <dbReference type="Pfam" id="PF00857"/>
    </source>
</evidence>
<dbReference type="PANTHER" id="PTHR43540">
    <property type="entry name" value="PEROXYUREIDOACRYLATE/UREIDOACRYLATE AMIDOHYDROLASE-RELATED"/>
    <property type="match status" value="1"/>
</dbReference>
<name>A0A2N5C7V4_9BURK</name>
<sequence>MQTALVVLDLINDIVHAQGKLAGSGTAAQAAARNLVTACNAVIAHARARQWPVIFVKVGFSEGYAEHPKDSPVFGKARAAGALKLGGWGTAFVDGLDVQPDDAVVNKHRVSAFYGTGLEAILRARHVNRLVLTGISTNWAVEATAREAHDRDYKVVVVENACAARSEDDHRQALKNLGAIGTVTTVAALPGLPDA</sequence>
<organism evidence="3 4">
    <name type="scientific">Cupriavidus pauculus</name>
    <dbReference type="NCBI Taxonomy" id="82633"/>
    <lineage>
        <taxon>Bacteria</taxon>
        <taxon>Pseudomonadati</taxon>
        <taxon>Pseudomonadota</taxon>
        <taxon>Betaproteobacteria</taxon>
        <taxon>Burkholderiales</taxon>
        <taxon>Burkholderiaceae</taxon>
        <taxon>Cupriavidus</taxon>
    </lineage>
</organism>
<gene>
    <name evidence="3" type="ORF">CYJ10_22655</name>
</gene>
<dbReference type="InterPro" id="IPR050272">
    <property type="entry name" value="Isochorismatase-like_hydrls"/>
</dbReference>
<dbReference type="GO" id="GO:0016787">
    <property type="term" value="F:hydrolase activity"/>
    <property type="evidence" value="ECO:0007669"/>
    <property type="project" value="UniProtKB-KW"/>
</dbReference>
<dbReference type="InterPro" id="IPR036380">
    <property type="entry name" value="Isochorismatase-like_sf"/>
</dbReference>
<protein>
    <submittedName>
        <fullName evidence="3">Cysteine hydrolase</fullName>
    </submittedName>
</protein>
<keyword evidence="1 3" id="KW-0378">Hydrolase</keyword>